<dbReference type="InParanoid" id="J9D1T3"/>
<gene>
    <name evidence="2" type="ORF">EDEG_03701</name>
</gene>
<keyword evidence="3" id="KW-1185">Reference proteome</keyword>
<feature type="region of interest" description="Disordered" evidence="1">
    <location>
        <begin position="168"/>
        <end position="188"/>
    </location>
</feature>
<protein>
    <submittedName>
        <fullName evidence="2">Uncharacterized protein</fullName>
    </submittedName>
</protein>
<organism evidence="2 3">
    <name type="scientific">Edhazardia aedis (strain USNM 41457)</name>
    <name type="common">Microsporidian parasite</name>
    <dbReference type="NCBI Taxonomy" id="1003232"/>
    <lineage>
        <taxon>Eukaryota</taxon>
        <taxon>Fungi</taxon>
        <taxon>Fungi incertae sedis</taxon>
        <taxon>Microsporidia</taxon>
        <taxon>Edhazardia</taxon>
    </lineage>
</organism>
<comment type="caution">
    <text evidence="2">The sequence shown here is derived from an EMBL/GenBank/DDBJ whole genome shotgun (WGS) entry which is preliminary data.</text>
</comment>
<dbReference type="HOGENOM" id="CLU_1687150_0_0_1"/>
<dbReference type="EMBL" id="AFBI03000112">
    <property type="protein sequence ID" value="EJW01811.1"/>
    <property type="molecule type" value="Genomic_DNA"/>
</dbReference>
<name>J9D1T3_EDHAE</name>
<evidence type="ECO:0000313" key="2">
    <source>
        <dbReference type="EMBL" id="EJW01811.1"/>
    </source>
</evidence>
<reference evidence="3" key="2">
    <citation type="submission" date="2015-07" db="EMBL/GenBank/DDBJ databases">
        <title>Contrasting host-pathogen interactions and genome evolution in two generalist and specialist microsporidian pathogens of mosquitoes.</title>
        <authorList>
            <consortium name="The Broad Institute Genomics Platform"/>
            <consortium name="The Broad Institute Genome Sequencing Center for Infectious Disease"/>
            <person name="Cuomo C.A."/>
            <person name="Sanscrainte N.D."/>
            <person name="Goldberg J.M."/>
            <person name="Heiman D."/>
            <person name="Young S."/>
            <person name="Zeng Q."/>
            <person name="Becnel J.J."/>
            <person name="Birren B.W."/>
        </authorList>
    </citation>
    <scope>NUCLEOTIDE SEQUENCE [LARGE SCALE GENOMIC DNA]</scope>
    <source>
        <strain evidence="3">USNM 41457</strain>
    </source>
</reference>
<dbReference type="OrthoDB" id="1259151at2759"/>
<accession>J9D1T3</accession>
<dbReference type="VEuPathDB" id="MicrosporidiaDB:EDEG_03701"/>
<dbReference type="Proteomes" id="UP000003163">
    <property type="component" value="Unassembled WGS sequence"/>
</dbReference>
<proteinExistence type="predicted"/>
<reference evidence="2 3" key="1">
    <citation type="submission" date="2011-08" db="EMBL/GenBank/DDBJ databases">
        <authorList>
            <person name="Liu Z.J."/>
            <person name="Shi F.L."/>
            <person name="Lu J.Q."/>
            <person name="Li M."/>
            <person name="Wang Z.L."/>
        </authorList>
    </citation>
    <scope>NUCLEOTIDE SEQUENCE [LARGE SCALE GENOMIC DNA]</scope>
    <source>
        <strain evidence="2 3">USNM 41457</strain>
    </source>
</reference>
<evidence type="ECO:0000313" key="3">
    <source>
        <dbReference type="Proteomes" id="UP000003163"/>
    </source>
</evidence>
<dbReference type="SUPFAM" id="SSF50729">
    <property type="entry name" value="PH domain-like"/>
    <property type="match status" value="1"/>
</dbReference>
<sequence>MEETINFRKPLPFINKIIFTENHVPLPLSDTEEIVYYNTDCKFSLKIGNGTPAYTVKFYSQTGYLFLTNERLIYRPRPPTENFESFFVLLSNITDVKERDYFEMVVHNRTSVKVFLTFADAHTEMFFFILRMSLDEKNDLNKYMWYSYDIKERLPLYCEALEEIQNQTKNSSGQNNNNEIDNTEKPKV</sequence>
<feature type="compositionally biased region" description="Polar residues" evidence="1">
    <location>
        <begin position="168"/>
        <end position="180"/>
    </location>
</feature>
<evidence type="ECO:0000256" key="1">
    <source>
        <dbReference type="SAM" id="MobiDB-lite"/>
    </source>
</evidence>
<dbReference type="AlphaFoldDB" id="J9D1T3"/>
<dbReference type="OMA" id="PYYCDIE"/>